<evidence type="ECO:0000256" key="5">
    <source>
        <dbReference type="ARBA" id="ARBA00023015"/>
    </source>
</evidence>
<proteinExistence type="predicted"/>
<feature type="domain" description="Zn(2)-C6 fungal-type" evidence="9">
    <location>
        <begin position="70"/>
        <end position="98"/>
    </location>
</feature>
<dbReference type="InterPro" id="IPR013087">
    <property type="entry name" value="Znf_C2H2_type"/>
</dbReference>
<dbReference type="Proteomes" id="UP001303473">
    <property type="component" value="Unassembled WGS sequence"/>
</dbReference>
<dbReference type="PROSITE" id="PS00463">
    <property type="entry name" value="ZN2_CY6_FUNGAL_1"/>
    <property type="match status" value="1"/>
</dbReference>
<dbReference type="SUPFAM" id="SSF57667">
    <property type="entry name" value="beta-beta-alpha zinc fingers"/>
    <property type="match status" value="1"/>
</dbReference>
<dbReference type="PROSITE" id="PS50157">
    <property type="entry name" value="ZINC_FINGER_C2H2_2"/>
    <property type="match status" value="2"/>
</dbReference>
<keyword evidence="4" id="KW-0862">Zinc</keyword>
<dbReference type="PANTHER" id="PTHR47660">
    <property type="entry name" value="TRANSCRIPTION FACTOR WITH C2H2 AND ZN(2)-CYS(6) DNA BINDING DOMAIN (EUROFUNG)-RELATED-RELATED"/>
    <property type="match status" value="1"/>
</dbReference>
<keyword evidence="2" id="KW-0677">Repeat</keyword>
<keyword evidence="1" id="KW-0479">Metal-binding</keyword>
<name>A0AAN6MW33_9PEZI</name>
<dbReference type="SUPFAM" id="SSF57701">
    <property type="entry name" value="Zn2/Cys6 DNA-binding domain"/>
    <property type="match status" value="1"/>
</dbReference>
<keyword evidence="7" id="KW-0539">Nucleus</keyword>
<dbReference type="GO" id="GO:0000981">
    <property type="term" value="F:DNA-binding transcription factor activity, RNA polymerase II-specific"/>
    <property type="evidence" value="ECO:0007669"/>
    <property type="project" value="InterPro"/>
</dbReference>
<dbReference type="InterPro" id="IPR001138">
    <property type="entry name" value="Zn2Cys6_DnaBD"/>
</dbReference>
<evidence type="ECO:0000256" key="2">
    <source>
        <dbReference type="ARBA" id="ARBA00022737"/>
    </source>
</evidence>
<protein>
    <submittedName>
        <fullName evidence="11">Transcriptional regulator</fullName>
    </submittedName>
</protein>
<dbReference type="PANTHER" id="PTHR47660:SF2">
    <property type="entry name" value="TRANSCRIPTION FACTOR WITH C2H2 AND ZN(2)-CYS(6) DNA BINDING DOMAIN (EUROFUNG)"/>
    <property type="match status" value="1"/>
</dbReference>
<keyword evidence="3 8" id="KW-0863">Zinc-finger</keyword>
<dbReference type="InterPro" id="IPR036236">
    <property type="entry name" value="Znf_C2H2_sf"/>
</dbReference>
<gene>
    <name evidence="11" type="ORF">QBC46DRAFT_432382</name>
</gene>
<evidence type="ECO:0000256" key="4">
    <source>
        <dbReference type="ARBA" id="ARBA00022833"/>
    </source>
</evidence>
<comment type="caution">
    <text evidence="11">The sequence shown here is derived from an EMBL/GenBank/DDBJ whole genome shotgun (WGS) entry which is preliminary data.</text>
</comment>
<keyword evidence="12" id="KW-1185">Reference proteome</keyword>
<dbReference type="SMART" id="SM00355">
    <property type="entry name" value="ZnF_C2H2"/>
    <property type="match status" value="2"/>
</dbReference>
<evidence type="ECO:0000256" key="6">
    <source>
        <dbReference type="ARBA" id="ARBA00023163"/>
    </source>
</evidence>
<dbReference type="PROSITE" id="PS00028">
    <property type="entry name" value="ZINC_FINGER_C2H2_1"/>
    <property type="match status" value="2"/>
</dbReference>
<feature type="domain" description="C2H2-type" evidence="10">
    <location>
        <begin position="30"/>
        <end position="58"/>
    </location>
</feature>
<evidence type="ECO:0000313" key="12">
    <source>
        <dbReference type="Proteomes" id="UP001303473"/>
    </source>
</evidence>
<reference evidence="12" key="1">
    <citation type="journal article" date="2023" name="Mol. Phylogenet. Evol.">
        <title>Genome-scale phylogeny and comparative genomics of the fungal order Sordariales.</title>
        <authorList>
            <person name="Hensen N."/>
            <person name="Bonometti L."/>
            <person name="Westerberg I."/>
            <person name="Brannstrom I.O."/>
            <person name="Guillou S."/>
            <person name="Cros-Aarteil S."/>
            <person name="Calhoun S."/>
            <person name="Haridas S."/>
            <person name="Kuo A."/>
            <person name="Mondo S."/>
            <person name="Pangilinan J."/>
            <person name="Riley R."/>
            <person name="LaButti K."/>
            <person name="Andreopoulos B."/>
            <person name="Lipzen A."/>
            <person name="Chen C."/>
            <person name="Yan M."/>
            <person name="Daum C."/>
            <person name="Ng V."/>
            <person name="Clum A."/>
            <person name="Steindorff A."/>
            <person name="Ohm R.A."/>
            <person name="Martin F."/>
            <person name="Silar P."/>
            <person name="Natvig D.O."/>
            <person name="Lalanne C."/>
            <person name="Gautier V."/>
            <person name="Ament-Velasquez S.L."/>
            <person name="Kruys A."/>
            <person name="Hutchinson M.I."/>
            <person name="Powell A.J."/>
            <person name="Barry K."/>
            <person name="Miller A.N."/>
            <person name="Grigoriev I.V."/>
            <person name="Debuchy R."/>
            <person name="Gladieux P."/>
            <person name="Hiltunen Thoren M."/>
            <person name="Johannesson H."/>
        </authorList>
    </citation>
    <scope>NUCLEOTIDE SEQUENCE [LARGE SCALE GENOMIC DNA]</scope>
    <source>
        <strain evidence="12">CBS 340.73</strain>
    </source>
</reference>
<evidence type="ECO:0000256" key="8">
    <source>
        <dbReference type="PROSITE-ProRule" id="PRU00042"/>
    </source>
</evidence>
<evidence type="ECO:0000256" key="3">
    <source>
        <dbReference type="ARBA" id="ARBA00022771"/>
    </source>
</evidence>
<dbReference type="PROSITE" id="PS50048">
    <property type="entry name" value="ZN2_CY6_FUNGAL_2"/>
    <property type="match status" value="1"/>
</dbReference>
<dbReference type="AlphaFoldDB" id="A0AAN6MW33"/>
<sequence>MVFCGYCGKRFTRKEHLERHIPSHTNVKPHRCSACQLSFARRDLLQRHHSMYHDARNPRPHTDAGQTLIACYNCATAKAGCDKKAPCSRCTDKGIVCVPRLPRRASKAAVRAAQTCATSASSGGSSPQVPLVTEDQTLSTPASPVRSPSKYEQVGTIDTCLQETSGHQKQFSEPRIAEEFWSPHNTLETMGDIMLDNELYAPESAYQDLGLLDYAIELSMSSNLPLLEQMDMAVPPLTDTSDISSVSESITTSLHGLVHAKSTGISLSESPIREFEVIATSEAAWALARCNPSRYLENCPRTAIIHLERLEWKSKQEGTWTSLEQYLKSQQDSVSANPHVVPLTHRSRDKMLAIVQSFLRRALDIHRGGIFTQAGDGHYSSGDFNFIILPPSKVLQYFLSTYIYSLSGYYPLVVSNVIDPNEMLESQASTLLVLLMIAQGASTAPIAEARHFSAGLTETCRISLLNIVEKQVELSADPIVLRCGLLLTLLGAWSGEKWQMDIAIDHRGAYLSMLKHAGMLESHSPLLGDLSSPDLQWRTWLCWEAQNRLVYNWVMVDQELSLFYDIVPQLAVTDMQCPLPSPDKLWSASNSEDWLIAARSFYGYTLDFNQQLSAPSLYSLFRDFLHNNLSCDNNLSAQQLRLLLYPLQSLVHHLRQILSCFPDTLSASRAANRTHPITKTSTTLRLEEVQSQLQFWYELSTAFHKANPECTATSSTLVLYHLISLNATSHFPEVERLAREGYDRAHWKLSSRCKNCIFQHKETVFHCGQVLRQLRLIPAHLRPSWWGVALYRAVMLLWTDSISRLDPGFKRDDRSVDGPVPIDQAVPEAPSVVAYLWNGEGVATLTRRDGSSITLDNPGDILDYGIKMLDDEAVSSRIGDGIKRKLVALGDRWKVGGLGGSAA</sequence>
<dbReference type="EMBL" id="MU854107">
    <property type="protein sequence ID" value="KAK3933613.1"/>
    <property type="molecule type" value="Genomic_DNA"/>
</dbReference>
<organism evidence="11 12">
    <name type="scientific">Diplogelasinospora grovesii</name>
    <dbReference type="NCBI Taxonomy" id="303347"/>
    <lineage>
        <taxon>Eukaryota</taxon>
        <taxon>Fungi</taxon>
        <taxon>Dikarya</taxon>
        <taxon>Ascomycota</taxon>
        <taxon>Pezizomycotina</taxon>
        <taxon>Sordariomycetes</taxon>
        <taxon>Sordariomycetidae</taxon>
        <taxon>Sordariales</taxon>
        <taxon>Diplogelasinosporaceae</taxon>
        <taxon>Diplogelasinospora</taxon>
    </lineage>
</organism>
<keyword evidence="5" id="KW-0805">Transcription regulation</keyword>
<dbReference type="Gene3D" id="3.30.160.60">
    <property type="entry name" value="Classic Zinc Finger"/>
    <property type="match status" value="2"/>
</dbReference>
<evidence type="ECO:0000256" key="7">
    <source>
        <dbReference type="ARBA" id="ARBA00023242"/>
    </source>
</evidence>
<evidence type="ECO:0000313" key="11">
    <source>
        <dbReference type="EMBL" id="KAK3933613.1"/>
    </source>
</evidence>
<feature type="domain" description="C2H2-type" evidence="10">
    <location>
        <begin position="2"/>
        <end position="29"/>
    </location>
</feature>
<keyword evidence="6" id="KW-0804">Transcription</keyword>
<dbReference type="Pfam" id="PF00096">
    <property type="entry name" value="zf-C2H2"/>
    <property type="match status" value="1"/>
</dbReference>
<dbReference type="FunFam" id="3.30.160.60:FF:000100">
    <property type="entry name" value="Zinc finger 45-like"/>
    <property type="match status" value="1"/>
</dbReference>
<accession>A0AAN6MW33</accession>
<dbReference type="InterPro" id="IPR036864">
    <property type="entry name" value="Zn2-C6_fun-type_DNA-bd_sf"/>
</dbReference>
<evidence type="ECO:0000256" key="1">
    <source>
        <dbReference type="ARBA" id="ARBA00022723"/>
    </source>
</evidence>
<dbReference type="GO" id="GO:0008270">
    <property type="term" value="F:zinc ion binding"/>
    <property type="evidence" value="ECO:0007669"/>
    <property type="project" value="UniProtKB-KW"/>
</dbReference>
<evidence type="ECO:0000259" key="10">
    <source>
        <dbReference type="PROSITE" id="PS50157"/>
    </source>
</evidence>
<evidence type="ECO:0000259" key="9">
    <source>
        <dbReference type="PROSITE" id="PS50048"/>
    </source>
</evidence>
<dbReference type="CDD" id="cd00067">
    <property type="entry name" value="GAL4"/>
    <property type="match status" value="1"/>
</dbReference>